<dbReference type="InterPro" id="IPR052638">
    <property type="entry name" value="PiggyBac_TE-derived"/>
</dbReference>
<comment type="caution">
    <text evidence="2">The sequence shown here is derived from an EMBL/GenBank/DDBJ whole genome shotgun (WGS) entry which is preliminary data.</text>
</comment>
<dbReference type="EMBL" id="JASPKY010000351">
    <property type="protein sequence ID" value="KAK9704389.1"/>
    <property type="molecule type" value="Genomic_DNA"/>
</dbReference>
<name>A0AAW1JJX0_POPJA</name>
<evidence type="ECO:0000259" key="1">
    <source>
        <dbReference type="Pfam" id="PF13843"/>
    </source>
</evidence>
<feature type="domain" description="PiggyBac transposable element-derived protein" evidence="1">
    <location>
        <begin position="132"/>
        <end position="230"/>
    </location>
</feature>
<reference evidence="2 3" key="1">
    <citation type="journal article" date="2024" name="BMC Genomics">
        <title>De novo assembly and annotation of Popillia japonica's genome with initial clues to its potential as an invasive pest.</title>
        <authorList>
            <person name="Cucini C."/>
            <person name="Boschi S."/>
            <person name="Funari R."/>
            <person name="Cardaioli E."/>
            <person name="Iannotti N."/>
            <person name="Marturano G."/>
            <person name="Paoli F."/>
            <person name="Bruttini M."/>
            <person name="Carapelli A."/>
            <person name="Frati F."/>
            <person name="Nardi F."/>
        </authorList>
    </citation>
    <scope>NUCLEOTIDE SEQUENCE [LARGE SCALE GENOMIC DNA]</scope>
    <source>
        <strain evidence="2">DMR45628</strain>
    </source>
</reference>
<protein>
    <submittedName>
        <fullName evidence="2">Transposase IS4</fullName>
    </submittedName>
</protein>
<evidence type="ECO:0000313" key="3">
    <source>
        <dbReference type="Proteomes" id="UP001458880"/>
    </source>
</evidence>
<accession>A0AAW1JJX0</accession>
<proteinExistence type="predicted"/>
<dbReference type="Proteomes" id="UP001458880">
    <property type="component" value="Unassembled WGS sequence"/>
</dbReference>
<sequence length="233" mass="26768">MQLFCYSDYTLNELLQEIEDIQTNGLSGSSPLNIGILPPNNACDELTDEDSGEEDFVSVNNLPPSQLLANAEIINADVGESDSDSDPEYNTPLARLRKQVVLPKKIYKWKNGDIQKRQVIWPVVQTAMTNRTPFELFLLFLDEYVISMIITYSNLYSAQKNNHSEINACEMKRFFGILLLSGYNHVSRRRMYWESSVDTHNKLVSNALSRDKFEFILSHLHCCDNYNLDNKDK</sequence>
<dbReference type="PANTHER" id="PTHR47055">
    <property type="entry name" value="DDE_TNP_1_7 DOMAIN-CONTAINING PROTEIN"/>
    <property type="match status" value="1"/>
</dbReference>
<dbReference type="Pfam" id="PF13843">
    <property type="entry name" value="DDE_Tnp_1_7"/>
    <property type="match status" value="1"/>
</dbReference>
<dbReference type="GO" id="GO:0043565">
    <property type="term" value="F:sequence-specific DNA binding"/>
    <property type="evidence" value="ECO:0007669"/>
    <property type="project" value="TreeGrafter"/>
</dbReference>
<organism evidence="2 3">
    <name type="scientific">Popillia japonica</name>
    <name type="common">Japanese beetle</name>
    <dbReference type="NCBI Taxonomy" id="7064"/>
    <lineage>
        <taxon>Eukaryota</taxon>
        <taxon>Metazoa</taxon>
        <taxon>Ecdysozoa</taxon>
        <taxon>Arthropoda</taxon>
        <taxon>Hexapoda</taxon>
        <taxon>Insecta</taxon>
        <taxon>Pterygota</taxon>
        <taxon>Neoptera</taxon>
        <taxon>Endopterygota</taxon>
        <taxon>Coleoptera</taxon>
        <taxon>Polyphaga</taxon>
        <taxon>Scarabaeiformia</taxon>
        <taxon>Scarabaeidae</taxon>
        <taxon>Rutelinae</taxon>
        <taxon>Popillia</taxon>
    </lineage>
</organism>
<dbReference type="InterPro" id="IPR029526">
    <property type="entry name" value="PGBD"/>
</dbReference>
<evidence type="ECO:0000313" key="2">
    <source>
        <dbReference type="EMBL" id="KAK9704389.1"/>
    </source>
</evidence>
<dbReference type="PANTHER" id="PTHR47055:SF3">
    <property type="entry name" value="PHORBOL-ESTER_DAG-TYPE DOMAIN-CONTAINING PROTEIN"/>
    <property type="match status" value="1"/>
</dbReference>
<gene>
    <name evidence="2" type="ORF">QE152_g28331</name>
</gene>
<dbReference type="AlphaFoldDB" id="A0AAW1JJX0"/>
<keyword evidence="3" id="KW-1185">Reference proteome</keyword>